<dbReference type="PANTHER" id="PTHR42693">
    <property type="entry name" value="ARYLSULFATASE FAMILY MEMBER"/>
    <property type="match status" value="1"/>
</dbReference>
<feature type="domain" description="Sulfatase N-terminal" evidence="4">
    <location>
        <begin position="9"/>
        <end position="410"/>
    </location>
</feature>
<keyword evidence="6" id="KW-1185">Reference proteome</keyword>
<dbReference type="Gene3D" id="3.30.1120.10">
    <property type="match status" value="1"/>
</dbReference>
<evidence type="ECO:0000259" key="4">
    <source>
        <dbReference type="Pfam" id="PF00884"/>
    </source>
</evidence>
<evidence type="ECO:0000313" key="6">
    <source>
        <dbReference type="Proteomes" id="UP000537775"/>
    </source>
</evidence>
<dbReference type="AlphaFoldDB" id="A0A7X0FMX5"/>
<dbReference type="EC" id="3.1.6.1" evidence="5"/>
<comment type="caution">
    <text evidence="5">The sequence shown here is derived from an EMBL/GenBank/DDBJ whole genome shotgun (WGS) entry which is preliminary data.</text>
</comment>
<dbReference type="RefSeq" id="WP_246413793.1">
    <property type="nucleotide sequence ID" value="NZ_BAAAJR010000008.1"/>
</dbReference>
<dbReference type="GO" id="GO:0004065">
    <property type="term" value="F:arylsulfatase activity"/>
    <property type="evidence" value="ECO:0007669"/>
    <property type="project" value="UniProtKB-EC"/>
</dbReference>
<dbReference type="PANTHER" id="PTHR42693:SF53">
    <property type="entry name" value="ENDO-4-O-SULFATASE"/>
    <property type="match status" value="1"/>
</dbReference>
<protein>
    <submittedName>
        <fullName evidence="5">Arylsulfatase</fullName>
        <ecNumber evidence="5">3.1.6.1</ecNumber>
    </submittedName>
</protein>
<dbReference type="Gene3D" id="3.40.720.10">
    <property type="entry name" value="Alkaline Phosphatase, subunit A"/>
    <property type="match status" value="1"/>
</dbReference>
<evidence type="ECO:0000256" key="2">
    <source>
        <dbReference type="ARBA" id="ARBA00022801"/>
    </source>
</evidence>
<dbReference type="Pfam" id="PF00884">
    <property type="entry name" value="Sulfatase"/>
    <property type="match status" value="1"/>
</dbReference>
<evidence type="ECO:0000256" key="1">
    <source>
        <dbReference type="ARBA" id="ARBA00008779"/>
    </source>
</evidence>
<comment type="similarity">
    <text evidence="1">Belongs to the sulfatase family.</text>
</comment>
<dbReference type="CDD" id="cd16025">
    <property type="entry name" value="PAS_like"/>
    <property type="match status" value="1"/>
</dbReference>
<proteinExistence type="inferred from homology"/>
<name>A0A7X0FMX5_9MICO</name>
<keyword evidence="2 5" id="KW-0378">Hydrolase</keyword>
<dbReference type="SUPFAM" id="SSF53649">
    <property type="entry name" value="Alkaline phosphatase-like"/>
    <property type="match status" value="1"/>
</dbReference>
<dbReference type="EMBL" id="JACHML010000001">
    <property type="protein sequence ID" value="MBB6389932.1"/>
    <property type="molecule type" value="Genomic_DNA"/>
</dbReference>
<evidence type="ECO:0000313" key="5">
    <source>
        <dbReference type="EMBL" id="MBB6389932.1"/>
    </source>
</evidence>
<accession>A0A7X0FMX5</accession>
<evidence type="ECO:0000256" key="3">
    <source>
        <dbReference type="SAM" id="MobiDB-lite"/>
    </source>
</evidence>
<feature type="region of interest" description="Disordered" evidence="3">
    <location>
        <begin position="236"/>
        <end position="257"/>
    </location>
</feature>
<dbReference type="InterPro" id="IPR000917">
    <property type="entry name" value="Sulfatase_N"/>
</dbReference>
<dbReference type="Proteomes" id="UP000537775">
    <property type="component" value="Unassembled WGS sequence"/>
</dbReference>
<gene>
    <name evidence="5" type="ORF">HD594_000245</name>
</gene>
<reference evidence="5 6" key="1">
    <citation type="submission" date="2020-08" db="EMBL/GenBank/DDBJ databases">
        <title>Sequencing the genomes of 1000 actinobacteria strains.</title>
        <authorList>
            <person name="Klenk H.-P."/>
        </authorList>
    </citation>
    <scope>NUCLEOTIDE SEQUENCE [LARGE SCALE GENOMIC DNA]</scope>
    <source>
        <strain evidence="5 6">DSM 12511</strain>
    </source>
</reference>
<dbReference type="InterPro" id="IPR017850">
    <property type="entry name" value="Alkaline_phosphatase_core_sf"/>
</dbReference>
<organism evidence="5 6">
    <name type="scientific">Microbacterium thalassium</name>
    <dbReference type="NCBI Taxonomy" id="362649"/>
    <lineage>
        <taxon>Bacteria</taxon>
        <taxon>Bacillati</taxon>
        <taxon>Actinomycetota</taxon>
        <taxon>Actinomycetes</taxon>
        <taxon>Micrococcales</taxon>
        <taxon>Microbacteriaceae</taxon>
        <taxon>Microbacterium</taxon>
    </lineage>
</organism>
<sequence length="522" mass="57973">MTPPPADRPNVLLILADDLGFSDAGCYGSEIPTPNLDRLAAHGIRMSSFYTTPRCSPTRASLMTGRYSHDVGIGVLTRTVGYRGSLDPAVPTLAGVLAEQGYLTSLTGKWHLSADVSEPNETWPTRRGFEDFYGILGGGTSYFNPRAFYRNEDPIEAPADDAFYLTDALSDHALEVIDWAGRENRPYFLYLAYTAPHWPLQAPDDDIAVHRGRYHVGWDAAREAREARQAELDLFPAPFRPSPRDPQEPAWSATDDPDWQQRRMEVFAAQVTAMDRGIGRILDDLESRGELENTLVLFLSDNGAEAEELQVGRFLSPHVTPKVTRQGDDVTIGNAPDIEPGPEHTFTSYGRPWANLSNTPFRMYKKWVHEGGIAAPLIVSWPAGGISSGEVLHSPMHVIDLLPTIASAVGATAPDEIAGVDVLDALRGGPSPERPLFWEHIGNGAVRDGRWKLTREHGSAWELYDMEADRAELDDLSTRYPEIVESLAARWHEWADAHGVIPFPRLQDMYEERGLPRWQAKS</sequence>
<dbReference type="InterPro" id="IPR050738">
    <property type="entry name" value="Sulfatase"/>
</dbReference>